<gene>
    <name evidence="3" type="ORF">SAMN04488109_2459</name>
</gene>
<dbReference type="CDD" id="cd00293">
    <property type="entry name" value="USP-like"/>
    <property type="match status" value="2"/>
</dbReference>
<dbReference type="AlphaFoldDB" id="A0A1M5NR17"/>
<evidence type="ECO:0000313" key="3">
    <source>
        <dbReference type="EMBL" id="SHG91609.1"/>
    </source>
</evidence>
<reference evidence="3 4" key="1">
    <citation type="submission" date="2016-11" db="EMBL/GenBank/DDBJ databases">
        <authorList>
            <person name="Jaros S."/>
            <person name="Januszkiewicz K."/>
            <person name="Wedrychowicz H."/>
        </authorList>
    </citation>
    <scope>NUCLEOTIDE SEQUENCE [LARGE SCALE GENOMIC DNA]</scope>
    <source>
        <strain evidence="3 4">DSM 24574</strain>
    </source>
</reference>
<organism evidence="3 4">
    <name type="scientific">Chryseolinea serpens</name>
    <dbReference type="NCBI Taxonomy" id="947013"/>
    <lineage>
        <taxon>Bacteria</taxon>
        <taxon>Pseudomonadati</taxon>
        <taxon>Bacteroidota</taxon>
        <taxon>Cytophagia</taxon>
        <taxon>Cytophagales</taxon>
        <taxon>Fulvivirgaceae</taxon>
        <taxon>Chryseolinea</taxon>
    </lineage>
</organism>
<dbReference type="Gene3D" id="3.40.50.12370">
    <property type="match status" value="1"/>
</dbReference>
<dbReference type="PANTHER" id="PTHR46268:SF6">
    <property type="entry name" value="UNIVERSAL STRESS PROTEIN UP12"/>
    <property type="match status" value="1"/>
</dbReference>
<sequence>MIIRKIGLAIAFSPRLEALLAEAGRLKRMWDAELLLIHVGDHGLEEEAKLNSLLQTAGLLGDASVKIFWEKGKPGDRILSTCKKENIDLLVAGALKKENLVQFYLGTIARQILRKADCSVLLFTTPSVTPQAFKNIVVNAEDNPFVEQALGLACNVGLKDKAHWLHVVREIKMYGLTMATEQCSETEYESLRQSLVREEIENVEKILQRIPHDGLKVNIKLVAGKSGFELSKFAQRKHADLLVVGAAQRRFSLFDRVFTHDQEYIFADLPCNLFIVNPRKEASHG</sequence>
<dbReference type="Gene3D" id="3.40.50.620">
    <property type="entry name" value="HUPs"/>
    <property type="match status" value="1"/>
</dbReference>
<keyword evidence="4" id="KW-1185">Reference proteome</keyword>
<evidence type="ECO:0000313" key="4">
    <source>
        <dbReference type="Proteomes" id="UP000184212"/>
    </source>
</evidence>
<accession>A0A1M5NR17</accession>
<dbReference type="RefSeq" id="WP_245804075.1">
    <property type="nucleotide sequence ID" value="NZ_FQWQ01000001.1"/>
</dbReference>
<protein>
    <submittedName>
        <fullName evidence="3">Nucleotide-binding universal stress protein, UspA family</fullName>
    </submittedName>
</protein>
<dbReference type="SUPFAM" id="SSF52402">
    <property type="entry name" value="Adenine nucleotide alpha hydrolases-like"/>
    <property type="match status" value="2"/>
</dbReference>
<evidence type="ECO:0000256" key="1">
    <source>
        <dbReference type="ARBA" id="ARBA00008791"/>
    </source>
</evidence>
<dbReference type="STRING" id="947013.SAMN04488109_2459"/>
<dbReference type="Proteomes" id="UP000184212">
    <property type="component" value="Unassembled WGS sequence"/>
</dbReference>
<feature type="domain" description="UspA" evidence="2">
    <location>
        <begin position="54"/>
        <end position="122"/>
    </location>
</feature>
<feature type="domain" description="UspA" evidence="2">
    <location>
        <begin position="133"/>
        <end position="251"/>
    </location>
</feature>
<dbReference type="Pfam" id="PF00582">
    <property type="entry name" value="Usp"/>
    <property type="match status" value="2"/>
</dbReference>
<dbReference type="InterPro" id="IPR006016">
    <property type="entry name" value="UspA"/>
</dbReference>
<dbReference type="PANTHER" id="PTHR46268">
    <property type="entry name" value="STRESS RESPONSE PROTEIN NHAX"/>
    <property type="match status" value="1"/>
</dbReference>
<dbReference type="EMBL" id="FQWQ01000001">
    <property type="protein sequence ID" value="SHG91609.1"/>
    <property type="molecule type" value="Genomic_DNA"/>
</dbReference>
<name>A0A1M5NR17_9BACT</name>
<proteinExistence type="inferred from homology"/>
<dbReference type="InterPro" id="IPR014729">
    <property type="entry name" value="Rossmann-like_a/b/a_fold"/>
</dbReference>
<comment type="similarity">
    <text evidence="1">Belongs to the universal stress protein A family.</text>
</comment>
<evidence type="ECO:0000259" key="2">
    <source>
        <dbReference type="Pfam" id="PF00582"/>
    </source>
</evidence>